<dbReference type="Gramene" id="TuG1812G0700002670.01.T01">
    <property type="protein sequence ID" value="TuG1812G0700002670.01.T01.cds328597"/>
    <property type="gene ID" value="TuG1812G0700002670.01"/>
</dbReference>
<proteinExistence type="predicted"/>
<dbReference type="Gramene" id="TuG1812G0700002670.01.T02">
    <property type="protein sequence ID" value="TuG1812G0700002670.01.T02.cds328597"/>
    <property type="gene ID" value="TuG1812G0700002670.01"/>
</dbReference>
<protein>
    <submittedName>
        <fullName evidence="2">Uncharacterized protein</fullName>
    </submittedName>
</protein>
<dbReference type="EnsemblPlants" id="TuG1812G0700002670.01.T03">
    <property type="protein sequence ID" value="TuG1812G0700002670.01.T03.cds328597"/>
    <property type="gene ID" value="TuG1812G0700002670.01"/>
</dbReference>
<evidence type="ECO:0000313" key="2">
    <source>
        <dbReference type="EnsemblPlants" id="TuG1812G0700002670.01.T01.cds328597"/>
    </source>
</evidence>
<feature type="region of interest" description="Disordered" evidence="1">
    <location>
        <begin position="54"/>
        <end position="103"/>
    </location>
</feature>
<evidence type="ECO:0000256" key="1">
    <source>
        <dbReference type="SAM" id="MobiDB-lite"/>
    </source>
</evidence>
<dbReference type="AlphaFoldDB" id="A0A8R7V7K4"/>
<evidence type="ECO:0000313" key="3">
    <source>
        <dbReference type="Proteomes" id="UP000015106"/>
    </source>
</evidence>
<dbReference type="Proteomes" id="UP000015106">
    <property type="component" value="Chromosome 7"/>
</dbReference>
<dbReference type="EnsemblPlants" id="TuG1812G0700002670.01.T01">
    <property type="protein sequence ID" value="TuG1812G0700002670.01.T01.cds328597"/>
    <property type="gene ID" value="TuG1812G0700002670.01"/>
</dbReference>
<dbReference type="Gramene" id="TuG1812G0700002670.01.T03">
    <property type="protein sequence ID" value="TuG1812G0700002670.01.T03.cds328597"/>
    <property type="gene ID" value="TuG1812G0700002670.01"/>
</dbReference>
<name>A0A8R7V7K4_TRIUA</name>
<dbReference type="EnsemblPlants" id="TuG1812G0700002670.01.T02">
    <property type="protein sequence ID" value="TuG1812G0700002670.01.T02.cds328597"/>
    <property type="gene ID" value="TuG1812G0700002670.01"/>
</dbReference>
<organism evidence="2 3">
    <name type="scientific">Triticum urartu</name>
    <name type="common">Red wild einkorn</name>
    <name type="synonym">Crithodium urartu</name>
    <dbReference type="NCBI Taxonomy" id="4572"/>
    <lineage>
        <taxon>Eukaryota</taxon>
        <taxon>Viridiplantae</taxon>
        <taxon>Streptophyta</taxon>
        <taxon>Embryophyta</taxon>
        <taxon>Tracheophyta</taxon>
        <taxon>Spermatophyta</taxon>
        <taxon>Magnoliopsida</taxon>
        <taxon>Liliopsida</taxon>
        <taxon>Poales</taxon>
        <taxon>Poaceae</taxon>
        <taxon>BOP clade</taxon>
        <taxon>Pooideae</taxon>
        <taxon>Triticodae</taxon>
        <taxon>Triticeae</taxon>
        <taxon>Triticinae</taxon>
        <taxon>Triticum</taxon>
    </lineage>
</organism>
<accession>A0A8R7V7K4</accession>
<reference evidence="3" key="1">
    <citation type="journal article" date="2013" name="Nature">
        <title>Draft genome of the wheat A-genome progenitor Triticum urartu.</title>
        <authorList>
            <person name="Ling H.Q."/>
            <person name="Zhao S."/>
            <person name="Liu D."/>
            <person name="Wang J."/>
            <person name="Sun H."/>
            <person name="Zhang C."/>
            <person name="Fan H."/>
            <person name="Li D."/>
            <person name="Dong L."/>
            <person name="Tao Y."/>
            <person name="Gao C."/>
            <person name="Wu H."/>
            <person name="Li Y."/>
            <person name="Cui Y."/>
            <person name="Guo X."/>
            <person name="Zheng S."/>
            <person name="Wang B."/>
            <person name="Yu K."/>
            <person name="Liang Q."/>
            <person name="Yang W."/>
            <person name="Lou X."/>
            <person name="Chen J."/>
            <person name="Feng M."/>
            <person name="Jian J."/>
            <person name="Zhang X."/>
            <person name="Luo G."/>
            <person name="Jiang Y."/>
            <person name="Liu J."/>
            <person name="Wang Z."/>
            <person name="Sha Y."/>
            <person name="Zhang B."/>
            <person name="Wu H."/>
            <person name="Tang D."/>
            <person name="Shen Q."/>
            <person name="Xue P."/>
            <person name="Zou S."/>
            <person name="Wang X."/>
            <person name="Liu X."/>
            <person name="Wang F."/>
            <person name="Yang Y."/>
            <person name="An X."/>
            <person name="Dong Z."/>
            <person name="Zhang K."/>
            <person name="Zhang X."/>
            <person name="Luo M.C."/>
            <person name="Dvorak J."/>
            <person name="Tong Y."/>
            <person name="Wang J."/>
            <person name="Yang H."/>
            <person name="Li Z."/>
            <person name="Wang D."/>
            <person name="Zhang A."/>
            <person name="Wang J."/>
        </authorList>
    </citation>
    <scope>NUCLEOTIDE SEQUENCE</scope>
    <source>
        <strain evidence="3">cv. G1812</strain>
    </source>
</reference>
<keyword evidence="3" id="KW-1185">Reference proteome</keyword>
<reference evidence="2" key="2">
    <citation type="submission" date="2018-03" db="EMBL/GenBank/DDBJ databases">
        <title>The Triticum urartu genome reveals the dynamic nature of wheat genome evolution.</title>
        <authorList>
            <person name="Ling H."/>
            <person name="Ma B."/>
            <person name="Shi X."/>
            <person name="Liu H."/>
            <person name="Dong L."/>
            <person name="Sun H."/>
            <person name="Cao Y."/>
            <person name="Gao Q."/>
            <person name="Zheng S."/>
            <person name="Li Y."/>
            <person name="Yu Y."/>
            <person name="Du H."/>
            <person name="Qi M."/>
            <person name="Li Y."/>
            <person name="Yu H."/>
            <person name="Cui Y."/>
            <person name="Wang N."/>
            <person name="Chen C."/>
            <person name="Wu H."/>
            <person name="Zhao Y."/>
            <person name="Zhang J."/>
            <person name="Li Y."/>
            <person name="Zhou W."/>
            <person name="Zhang B."/>
            <person name="Hu W."/>
            <person name="Eijk M."/>
            <person name="Tang J."/>
            <person name="Witsenboer H."/>
            <person name="Zhao S."/>
            <person name="Li Z."/>
            <person name="Zhang A."/>
            <person name="Wang D."/>
            <person name="Liang C."/>
        </authorList>
    </citation>
    <scope>NUCLEOTIDE SEQUENCE [LARGE SCALE GENOMIC DNA]</scope>
    <source>
        <strain evidence="2">cv. G1812</strain>
    </source>
</reference>
<reference evidence="2" key="3">
    <citation type="submission" date="2022-06" db="UniProtKB">
        <authorList>
            <consortium name="EnsemblPlants"/>
        </authorList>
    </citation>
    <scope>IDENTIFICATION</scope>
</reference>
<sequence length="154" mass="16245">GAAAFSGRRRDLPRGATTTFPSSALCYGCRRRPSIHAGAAPRLDPASHSPLAWIWSRRRPTPGSGCRANPAPGSGRRSALAPLLGPTAAPPPRLGPTISTPTPWHTSADIYPNPQAHRPKGPCPIPRHYPASLAHHGRLPLLPRTSSSLVLACT</sequence>